<feature type="transmembrane region" description="Helical" evidence="6">
    <location>
        <begin position="84"/>
        <end position="105"/>
    </location>
</feature>
<keyword evidence="8" id="KW-1185">Reference proteome</keyword>
<dbReference type="GO" id="GO:0005886">
    <property type="term" value="C:plasma membrane"/>
    <property type="evidence" value="ECO:0007669"/>
    <property type="project" value="TreeGrafter"/>
</dbReference>
<feature type="transmembrane region" description="Helical" evidence="6">
    <location>
        <begin position="370"/>
        <end position="399"/>
    </location>
</feature>
<evidence type="ECO:0000256" key="3">
    <source>
        <dbReference type="ARBA" id="ARBA00022989"/>
    </source>
</evidence>
<dbReference type="AlphaFoldDB" id="A0A9P6ANY5"/>
<feature type="transmembrane region" description="Helical" evidence="6">
    <location>
        <begin position="111"/>
        <end position="129"/>
    </location>
</feature>
<feature type="region of interest" description="Disordered" evidence="5">
    <location>
        <begin position="1"/>
        <end position="30"/>
    </location>
</feature>
<dbReference type="Proteomes" id="UP000886523">
    <property type="component" value="Unassembled WGS sequence"/>
</dbReference>
<name>A0A9P6ANY5_9AGAM</name>
<evidence type="ECO:0000313" key="8">
    <source>
        <dbReference type="Proteomes" id="UP000886523"/>
    </source>
</evidence>
<feature type="transmembrane region" description="Helical" evidence="6">
    <location>
        <begin position="136"/>
        <end position="158"/>
    </location>
</feature>
<dbReference type="OrthoDB" id="3561359at2759"/>
<keyword evidence="4 6" id="KW-0472">Membrane</keyword>
<keyword evidence="3 6" id="KW-1133">Transmembrane helix</keyword>
<reference evidence="7" key="1">
    <citation type="journal article" date="2020" name="Nat. Commun.">
        <title>Large-scale genome sequencing of mycorrhizal fungi provides insights into the early evolution of symbiotic traits.</title>
        <authorList>
            <person name="Miyauchi S."/>
            <person name="Kiss E."/>
            <person name="Kuo A."/>
            <person name="Drula E."/>
            <person name="Kohler A."/>
            <person name="Sanchez-Garcia M."/>
            <person name="Morin E."/>
            <person name="Andreopoulos B."/>
            <person name="Barry K.W."/>
            <person name="Bonito G."/>
            <person name="Buee M."/>
            <person name="Carver A."/>
            <person name="Chen C."/>
            <person name="Cichocki N."/>
            <person name="Clum A."/>
            <person name="Culley D."/>
            <person name="Crous P.W."/>
            <person name="Fauchery L."/>
            <person name="Girlanda M."/>
            <person name="Hayes R.D."/>
            <person name="Keri Z."/>
            <person name="LaButti K."/>
            <person name="Lipzen A."/>
            <person name="Lombard V."/>
            <person name="Magnuson J."/>
            <person name="Maillard F."/>
            <person name="Murat C."/>
            <person name="Nolan M."/>
            <person name="Ohm R.A."/>
            <person name="Pangilinan J."/>
            <person name="Pereira M.F."/>
            <person name="Perotto S."/>
            <person name="Peter M."/>
            <person name="Pfister S."/>
            <person name="Riley R."/>
            <person name="Sitrit Y."/>
            <person name="Stielow J.B."/>
            <person name="Szollosi G."/>
            <person name="Zifcakova L."/>
            <person name="Stursova M."/>
            <person name="Spatafora J.W."/>
            <person name="Tedersoo L."/>
            <person name="Vaario L.M."/>
            <person name="Yamada A."/>
            <person name="Yan M."/>
            <person name="Wang P."/>
            <person name="Xu J."/>
            <person name="Bruns T."/>
            <person name="Baldrian P."/>
            <person name="Vilgalys R."/>
            <person name="Dunand C."/>
            <person name="Henrissat B."/>
            <person name="Grigoriev I.V."/>
            <person name="Hibbett D."/>
            <person name="Nagy L.G."/>
            <person name="Martin F.M."/>
        </authorList>
    </citation>
    <scope>NUCLEOTIDE SEQUENCE</scope>
    <source>
        <strain evidence="7">UP504</strain>
    </source>
</reference>
<feature type="transmembrane region" description="Helical" evidence="6">
    <location>
        <begin position="411"/>
        <end position="429"/>
    </location>
</feature>
<feature type="transmembrane region" description="Helical" evidence="6">
    <location>
        <begin position="435"/>
        <end position="458"/>
    </location>
</feature>
<accession>A0A9P6ANY5</accession>
<comment type="caution">
    <text evidence="7">The sequence shown here is derived from an EMBL/GenBank/DDBJ whole genome shotgun (WGS) entry which is preliminary data.</text>
</comment>
<gene>
    <name evidence="7" type="ORF">BS47DRAFT_1373534</name>
</gene>
<evidence type="ECO:0000256" key="2">
    <source>
        <dbReference type="ARBA" id="ARBA00022692"/>
    </source>
</evidence>
<feature type="transmembrane region" description="Helical" evidence="6">
    <location>
        <begin position="300"/>
        <end position="320"/>
    </location>
</feature>
<dbReference type="PANTHER" id="PTHR23502">
    <property type="entry name" value="MAJOR FACILITATOR SUPERFAMILY"/>
    <property type="match status" value="1"/>
</dbReference>
<dbReference type="Gene3D" id="1.20.1250.20">
    <property type="entry name" value="MFS general substrate transporter like domains"/>
    <property type="match status" value="1"/>
</dbReference>
<dbReference type="InterPro" id="IPR036259">
    <property type="entry name" value="MFS_trans_sf"/>
</dbReference>
<feature type="transmembrane region" description="Helical" evidence="6">
    <location>
        <begin position="170"/>
        <end position="191"/>
    </location>
</feature>
<feature type="transmembrane region" description="Helical" evidence="6">
    <location>
        <begin position="266"/>
        <end position="288"/>
    </location>
</feature>
<sequence length="470" mass="51344">MVGEPKDVKDVEDVESRATPSPSDALNTPPPDPFQIVLDASERPAALPLRSRWIAVCIICFSSTCVTSTSSMAAAAFPGLESRFHVGVEVATLSISLYILGLAWIVGRNVIYRGTFLVFFLLNFPVAFANNIAVHLIFRFLTGFCGSAFLVVGGGSIADLFPPNQVLLPVSIYTLSGFLGPFLGPLISGFINQHASWRVTFYVVLGWSAAQGILLSILVPETYIPALTNDKAQVRQETGDSRYFSTFDNRSKSVATILKISISKPFLLMLYEPMVLLLDIWSALLLGIGVHGFNLESVGLSYLGLGVGTIIGTATQYFWNRLDLDVRAKYQARGEKVPPEMCLFQGMAGALLAPLGLFLFAFTIYPEVHWIVPIIVIMPFGVGLIYAFNSIVTFLVLTYRPHAASAMASNGFLRSVFACALPLAAEPMFHKMTNVGATAFLAGMTLLMAPLPFVFFWLGPRLRRRSRYAV</sequence>
<evidence type="ECO:0000256" key="6">
    <source>
        <dbReference type="SAM" id="Phobius"/>
    </source>
</evidence>
<dbReference type="SUPFAM" id="SSF103473">
    <property type="entry name" value="MFS general substrate transporter"/>
    <property type="match status" value="1"/>
</dbReference>
<evidence type="ECO:0000256" key="1">
    <source>
        <dbReference type="ARBA" id="ARBA00004141"/>
    </source>
</evidence>
<dbReference type="GO" id="GO:0022857">
    <property type="term" value="F:transmembrane transporter activity"/>
    <property type="evidence" value="ECO:0007669"/>
    <property type="project" value="InterPro"/>
</dbReference>
<organism evidence="7 8">
    <name type="scientific">Hydnum rufescens UP504</name>
    <dbReference type="NCBI Taxonomy" id="1448309"/>
    <lineage>
        <taxon>Eukaryota</taxon>
        <taxon>Fungi</taxon>
        <taxon>Dikarya</taxon>
        <taxon>Basidiomycota</taxon>
        <taxon>Agaricomycotina</taxon>
        <taxon>Agaricomycetes</taxon>
        <taxon>Cantharellales</taxon>
        <taxon>Hydnaceae</taxon>
        <taxon>Hydnum</taxon>
    </lineage>
</organism>
<comment type="subcellular location">
    <subcellularLocation>
        <location evidence="1">Membrane</location>
        <topology evidence="1">Multi-pass membrane protein</topology>
    </subcellularLocation>
</comment>
<evidence type="ECO:0000256" key="4">
    <source>
        <dbReference type="ARBA" id="ARBA00023136"/>
    </source>
</evidence>
<feature type="compositionally biased region" description="Basic and acidic residues" evidence="5">
    <location>
        <begin position="1"/>
        <end position="16"/>
    </location>
</feature>
<evidence type="ECO:0000313" key="7">
    <source>
        <dbReference type="EMBL" id="KAF9509359.1"/>
    </source>
</evidence>
<feature type="transmembrane region" description="Helical" evidence="6">
    <location>
        <begin position="53"/>
        <end position="77"/>
    </location>
</feature>
<proteinExistence type="predicted"/>
<keyword evidence="2 6" id="KW-0812">Transmembrane</keyword>
<protein>
    <recommendedName>
        <fullName evidence="9">MFS general substrate transporter</fullName>
    </recommendedName>
</protein>
<dbReference type="PANTHER" id="PTHR23502:SF7">
    <property type="entry name" value="DRUG_PROTON ANTIPORTER YHK8-RELATED"/>
    <property type="match status" value="1"/>
</dbReference>
<evidence type="ECO:0008006" key="9">
    <source>
        <dbReference type="Google" id="ProtNLM"/>
    </source>
</evidence>
<dbReference type="EMBL" id="MU129037">
    <property type="protein sequence ID" value="KAF9509359.1"/>
    <property type="molecule type" value="Genomic_DNA"/>
</dbReference>
<dbReference type="Pfam" id="PF07690">
    <property type="entry name" value="MFS_1"/>
    <property type="match status" value="1"/>
</dbReference>
<dbReference type="InterPro" id="IPR011701">
    <property type="entry name" value="MFS"/>
</dbReference>
<evidence type="ECO:0000256" key="5">
    <source>
        <dbReference type="SAM" id="MobiDB-lite"/>
    </source>
</evidence>
<feature type="transmembrane region" description="Helical" evidence="6">
    <location>
        <begin position="341"/>
        <end position="364"/>
    </location>
</feature>